<evidence type="ECO:0000256" key="4">
    <source>
        <dbReference type="ARBA" id="ARBA00022679"/>
    </source>
</evidence>
<sequence>MSRSEHDQAPTVVIGVPTYRRPSDLRRLLHALGPVIAHATDAGAAARVDVLVVDNDPDASARAVVAEVDPTFAWVHEPEPGVAAARNRVLAESDGRDVLVFIDDDESPAADSWLTRLLETRGAFSAHVVSGPVVTVVDGGLDPWIEAGGFFARRHRADVPTGSPIERAATNNLLLDLAFVRAAGIRFDPRFGRTGGEDSLFTSQLHRAGAHMVWCADALVRDHLPAARQTRAHALARMRGMAAAGVRVGIVMAPTRARRAAFRARATLAGTARIGAGAARTAAGAVVRSVRLDATGRRDIMRGIGGLEGAAGHVRIQYGDLQEGPPR</sequence>
<evidence type="ECO:0000313" key="7">
    <source>
        <dbReference type="Proteomes" id="UP001317779"/>
    </source>
</evidence>
<dbReference type="RefSeq" id="WP_263796683.1">
    <property type="nucleotide sequence ID" value="NZ_AP027141.1"/>
</dbReference>
<dbReference type="GO" id="GO:0016740">
    <property type="term" value="F:transferase activity"/>
    <property type="evidence" value="ECO:0007669"/>
    <property type="project" value="UniProtKB-KW"/>
</dbReference>
<dbReference type="Gene3D" id="3.90.550.10">
    <property type="entry name" value="Spore Coat Polysaccharide Biosynthesis Protein SpsA, Chain A"/>
    <property type="match status" value="1"/>
</dbReference>
<gene>
    <name evidence="6" type="ORF">Microterr_01740</name>
</gene>
<accession>A0ABM8DV06</accession>
<keyword evidence="3" id="KW-0328">Glycosyltransferase</keyword>
<evidence type="ECO:0000256" key="2">
    <source>
        <dbReference type="ARBA" id="ARBA00006739"/>
    </source>
</evidence>
<dbReference type="InterPro" id="IPR029044">
    <property type="entry name" value="Nucleotide-diphossugar_trans"/>
</dbReference>
<protein>
    <submittedName>
        <fullName evidence="6">Glycosyl transferase</fullName>
    </submittedName>
</protein>
<name>A0ABM8DV06_9MICO</name>
<feature type="domain" description="Glycosyltransferase 2-like" evidence="5">
    <location>
        <begin position="14"/>
        <end position="139"/>
    </location>
</feature>
<keyword evidence="7" id="KW-1185">Reference proteome</keyword>
<dbReference type="SUPFAM" id="SSF53448">
    <property type="entry name" value="Nucleotide-diphospho-sugar transferases"/>
    <property type="match status" value="1"/>
</dbReference>
<evidence type="ECO:0000256" key="3">
    <source>
        <dbReference type="ARBA" id="ARBA00022676"/>
    </source>
</evidence>
<proteinExistence type="inferred from homology"/>
<organism evidence="6 7">
    <name type="scientific">Microbacterium terricola</name>
    <dbReference type="NCBI Taxonomy" id="344163"/>
    <lineage>
        <taxon>Bacteria</taxon>
        <taxon>Bacillati</taxon>
        <taxon>Actinomycetota</taxon>
        <taxon>Actinomycetes</taxon>
        <taxon>Micrococcales</taxon>
        <taxon>Microbacteriaceae</taxon>
        <taxon>Microbacterium</taxon>
    </lineage>
</organism>
<evidence type="ECO:0000313" key="6">
    <source>
        <dbReference type="EMBL" id="BDV29514.1"/>
    </source>
</evidence>
<keyword evidence="4 6" id="KW-0808">Transferase</keyword>
<dbReference type="InterPro" id="IPR001173">
    <property type="entry name" value="Glyco_trans_2-like"/>
</dbReference>
<dbReference type="Pfam" id="PF00535">
    <property type="entry name" value="Glycos_transf_2"/>
    <property type="match status" value="1"/>
</dbReference>
<dbReference type="PANTHER" id="PTHR43179:SF12">
    <property type="entry name" value="GALACTOFURANOSYLTRANSFERASE GLFT2"/>
    <property type="match status" value="1"/>
</dbReference>
<dbReference type="EMBL" id="AP027141">
    <property type="protein sequence ID" value="BDV29514.1"/>
    <property type="molecule type" value="Genomic_DNA"/>
</dbReference>
<dbReference type="CDD" id="cd00761">
    <property type="entry name" value="Glyco_tranf_GTA_type"/>
    <property type="match status" value="1"/>
</dbReference>
<dbReference type="PANTHER" id="PTHR43179">
    <property type="entry name" value="RHAMNOSYLTRANSFERASE WBBL"/>
    <property type="match status" value="1"/>
</dbReference>
<evidence type="ECO:0000259" key="5">
    <source>
        <dbReference type="Pfam" id="PF00535"/>
    </source>
</evidence>
<comment type="similarity">
    <text evidence="2">Belongs to the glycosyltransferase 2 family.</text>
</comment>
<dbReference type="Proteomes" id="UP001317779">
    <property type="component" value="Chromosome"/>
</dbReference>
<reference evidence="6 7" key="1">
    <citation type="submission" date="2022-12" db="EMBL/GenBank/DDBJ databases">
        <title>Microbacterium terricola strain KV-448 chromosome, complete genome.</title>
        <authorList>
            <person name="Oshima T."/>
            <person name="Moriya T."/>
            <person name="Bessho Y."/>
        </authorList>
    </citation>
    <scope>NUCLEOTIDE SEQUENCE [LARGE SCALE GENOMIC DNA]</scope>
    <source>
        <strain evidence="6 7">KV-448</strain>
    </source>
</reference>
<comment type="pathway">
    <text evidence="1">Cell wall biogenesis; cell wall polysaccharide biosynthesis.</text>
</comment>
<evidence type="ECO:0000256" key="1">
    <source>
        <dbReference type="ARBA" id="ARBA00004776"/>
    </source>
</evidence>